<evidence type="ECO:0000313" key="2">
    <source>
        <dbReference type="Proteomes" id="UP001190700"/>
    </source>
</evidence>
<sequence length="205" mass="23064">MCPWLGLLKALGFGRYPARLPPGPICNEVLVGTTLQQQSVAILQDCPGIILSISCLTSGDPSRGEVVKVESEIIGPKNGYDRVWRLSICDVGDGDLVARFLDIIYHEEVEDGGDVTDTLYERMHQRHNLLELLLRIHNALASPPIATEDAGRYFPRRCELEHYNQERLGAINSYICKRRHKQLFNTAREGLFEVEAECWVCVSRG</sequence>
<dbReference type="AlphaFoldDB" id="A0AAE0GJI7"/>
<protein>
    <submittedName>
        <fullName evidence="1">Uncharacterized protein</fullName>
    </submittedName>
</protein>
<accession>A0AAE0GJI7</accession>
<proteinExistence type="predicted"/>
<evidence type="ECO:0000313" key="1">
    <source>
        <dbReference type="EMBL" id="KAK3279385.1"/>
    </source>
</evidence>
<name>A0AAE0GJI7_9CHLO</name>
<reference evidence="1 2" key="1">
    <citation type="journal article" date="2015" name="Genome Biol. Evol.">
        <title>Comparative Genomics of a Bacterivorous Green Alga Reveals Evolutionary Causalities and Consequences of Phago-Mixotrophic Mode of Nutrition.</title>
        <authorList>
            <person name="Burns J.A."/>
            <person name="Paasch A."/>
            <person name="Narechania A."/>
            <person name="Kim E."/>
        </authorList>
    </citation>
    <scope>NUCLEOTIDE SEQUENCE [LARGE SCALE GENOMIC DNA]</scope>
    <source>
        <strain evidence="1 2">PLY_AMNH</strain>
    </source>
</reference>
<dbReference type="Proteomes" id="UP001190700">
    <property type="component" value="Unassembled WGS sequence"/>
</dbReference>
<comment type="caution">
    <text evidence="1">The sequence shown here is derived from an EMBL/GenBank/DDBJ whole genome shotgun (WGS) entry which is preliminary data.</text>
</comment>
<dbReference type="EMBL" id="LGRX02004962">
    <property type="protein sequence ID" value="KAK3279385.1"/>
    <property type="molecule type" value="Genomic_DNA"/>
</dbReference>
<keyword evidence="2" id="KW-1185">Reference proteome</keyword>
<organism evidence="1 2">
    <name type="scientific">Cymbomonas tetramitiformis</name>
    <dbReference type="NCBI Taxonomy" id="36881"/>
    <lineage>
        <taxon>Eukaryota</taxon>
        <taxon>Viridiplantae</taxon>
        <taxon>Chlorophyta</taxon>
        <taxon>Pyramimonadophyceae</taxon>
        <taxon>Pyramimonadales</taxon>
        <taxon>Pyramimonadaceae</taxon>
        <taxon>Cymbomonas</taxon>
    </lineage>
</organism>
<gene>
    <name evidence="1" type="ORF">CYMTET_12729</name>
</gene>